<reference evidence="1 2" key="1">
    <citation type="submission" date="2024-01" db="EMBL/GenBank/DDBJ databases">
        <title>The strains designed SYSU M86414 and SYSU M84420 isolated from the marine sediment in San Sha City (Hainan Province, China).</title>
        <authorList>
            <person name="Guo D."/>
        </authorList>
    </citation>
    <scope>NUCLEOTIDE SEQUENCE [LARGE SCALE GENOMIC DNA]</scope>
    <source>
        <strain evidence="1 2">SYSU M84420</strain>
    </source>
</reference>
<comment type="caution">
    <text evidence="1">The sequence shown here is derived from an EMBL/GenBank/DDBJ whole genome shotgun (WGS) entry which is preliminary data.</text>
</comment>
<gene>
    <name evidence="1" type="ORF">VOP03_10240</name>
</gene>
<keyword evidence="2" id="KW-1185">Reference proteome</keyword>
<dbReference type="EMBL" id="JAYMGW010000007">
    <property type="protein sequence ID" value="MEC4265727.1"/>
    <property type="molecule type" value="Genomic_DNA"/>
</dbReference>
<sequence length="83" mass="9357">MENKFLQPLLQAGLLDIGDSPERLENIEKSITDLEFEGFGLSEFPVQRPFFFGKSINNCIKASYAFLLSCVNSSKNVMYDAQT</sequence>
<name>A0ABU6IRI8_9FLAO</name>
<evidence type="ECO:0000313" key="1">
    <source>
        <dbReference type="EMBL" id="MEC4265727.1"/>
    </source>
</evidence>
<proteinExistence type="predicted"/>
<dbReference type="RefSeq" id="WP_326278669.1">
    <property type="nucleotide sequence ID" value="NZ_JAYKYV010000007.1"/>
</dbReference>
<dbReference type="Proteomes" id="UP001355298">
    <property type="component" value="Unassembled WGS sequence"/>
</dbReference>
<organism evidence="1 2">
    <name type="scientific">Flagellimonas halotolerans</name>
    <dbReference type="NCBI Taxonomy" id="3112164"/>
    <lineage>
        <taxon>Bacteria</taxon>
        <taxon>Pseudomonadati</taxon>
        <taxon>Bacteroidota</taxon>
        <taxon>Flavobacteriia</taxon>
        <taxon>Flavobacteriales</taxon>
        <taxon>Flavobacteriaceae</taxon>
        <taxon>Flagellimonas</taxon>
    </lineage>
</organism>
<accession>A0ABU6IRI8</accession>
<protein>
    <submittedName>
        <fullName evidence="1">Uncharacterized protein</fullName>
    </submittedName>
</protein>
<evidence type="ECO:0000313" key="2">
    <source>
        <dbReference type="Proteomes" id="UP001355298"/>
    </source>
</evidence>